<dbReference type="GO" id="GO:0016705">
    <property type="term" value="F:oxidoreductase activity, acting on paired donors, with incorporation or reduction of molecular oxygen"/>
    <property type="evidence" value="ECO:0007669"/>
    <property type="project" value="UniProtKB-UniRule"/>
</dbReference>
<dbReference type="SMART" id="SM00450">
    <property type="entry name" value="RHOD"/>
    <property type="match status" value="1"/>
</dbReference>
<name>A0A542SS46_9MICO</name>
<keyword evidence="1" id="KW-0560">Oxidoreductase</keyword>
<comment type="similarity">
    <text evidence="1">Belongs to the TrhO family.</text>
</comment>
<dbReference type="Pfam" id="PF12368">
    <property type="entry name" value="Rhodanese_C"/>
    <property type="match status" value="1"/>
</dbReference>
<dbReference type="NCBIfam" id="NF001134">
    <property type="entry name" value="PRK00142.1-2"/>
    <property type="match status" value="1"/>
</dbReference>
<dbReference type="PROSITE" id="PS50206">
    <property type="entry name" value="RHODANESE_3"/>
    <property type="match status" value="1"/>
</dbReference>
<dbReference type="Pfam" id="PF17773">
    <property type="entry name" value="UPF0176_N"/>
    <property type="match status" value="1"/>
</dbReference>
<sequence length="315" mass="34302">MCMATNKIVLFYGFTPIADTFAVKLWQRELAARWDLRGRIIVAPSGINATLGGTVQALKRYVKATKEYPGLQDIDVKWSAGTGAEFPRLSVKVRPELVAFGAPDEIEVQPGGVIGGGQHLAPAQVNQLVKERGDDVVFFDGRNAFEAQTGRFRGAVVPAVETTHDFIKELESGKYDDLKDKAVITYCTGGVRCEILSVLMKNRGFNEVYQIEGGIVRYGEQFGSGGLWDGTLYVFDGRGSVAFGADARTLGRCTLCGGATDRYLNCADAACTHQRLACRECVPGAAFANRCAQCVEERAEWLPRHLDRAPNQPVG</sequence>
<dbReference type="Pfam" id="PF00581">
    <property type="entry name" value="Rhodanese"/>
    <property type="match status" value="1"/>
</dbReference>
<dbReference type="CDD" id="cd01518">
    <property type="entry name" value="RHOD_YceA"/>
    <property type="match status" value="1"/>
</dbReference>
<accession>A0A542SS46</accession>
<dbReference type="PANTHER" id="PTHR43268:SF6">
    <property type="entry name" value="THIOSULFATE SULFURTRANSFERASE_RHODANESE-LIKE DOMAIN-CONTAINING PROTEIN 2"/>
    <property type="match status" value="1"/>
</dbReference>
<dbReference type="HAMAP" id="MF_00469">
    <property type="entry name" value="TrhO"/>
    <property type="match status" value="1"/>
</dbReference>
<comment type="caution">
    <text evidence="3">The sequence shown here is derived from an EMBL/GenBank/DDBJ whole genome shotgun (WGS) entry which is preliminary data.</text>
</comment>
<keyword evidence="4" id="KW-1185">Reference proteome</keyword>
<dbReference type="InterPro" id="IPR020936">
    <property type="entry name" value="TrhO"/>
</dbReference>
<evidence type="ECO:0000313" key="3">
    <source>
        <dbReference type="EMBL" id="TQK77087.1"/>
    </source>
</evidence>
<comment type="catalytic activity">
    <reaction evidence="1">
        <text>uridine(34) in tRNA + AH2 + O2 = 5-hydroxyuridine(34) in tRNA + A + H2O</text>
        <dbReference type="Rhea" id="RHEA:64224"/>
        <dbReference type="Rhea" id="RHEA-COMP:11727"/>
        <dbReference type="Rhea" id="RHEA-COMP:13381"/>
        <dbReference type="ChEBI" id="CHEBI:13193"/>
        <dbReference type="ChEBI" id="CHEBI:15377"/>
        <dbReference type="ChEBI" id="CHEBI:15379"/>
        <dbReference type="ChEBI" id="CHEBI:17499"/>
        <dbReference type="ChEBI" id="CHEBI:65315"/>
        <dbReference type="ChEBI" id="CHEBI:136877"/>
    </reaction>
</comment>
<dbReference type="InterPro" id="IPR036873">
    <property type="entry name" value="Rhodanese-like_dom_sf"/>
</dbReference>
<feature type="domain" description="Rhodanese" evidence="2">
    <location>
        <begin position="132"/>
        <end position="227"/>
    </location>
</feature>
<dbReference type="PANTHER" id="PTHR43268">
    <property type="entry name" value="THIOSULFATE SULFURTRANSFERASE/RHODANESE-LIKE DOMAIN-CONTAINING PROTEIN 2"/>
    <property type="match status" value="1"/>
</dbReference>
<keyword evidence="1" id="KW-0819">tRNA processing</keyword>
<dbReference type="InterPro" id="IPR001763">
    <property type="entry name" value="Rhodanese-like_dom"/>
</dbReference>
<dbReference type="Gene3D" id="3.40.250.10">
    <property type="entry name" value="Rhodanese-like domain"/>
    <property type="match status" value="1"/>
</dbReference>
<dbReference type="Gene3D" id="3.30.70.100">
    <property type="match status" value="1"/>
</dbReference>
<dbReference type="SUPFAM" id="SSF52821">
    <property type="entry name" value="Rhodanese/Cell cycle control phosphatase"/>
    <property type="match status" value="1"/>
</dbReference>
<dbReference type="Proteomes" id="UP000316181">
    <property type="component" value="Unassembled WGS sequence"/>
</dbReference>
<dbReference type="InterPro" id="IPR040503">
    <property type="entry name" value="TRHO_N"/>
</dbReference>
<evidence type="ECO:0000259" key="2">
    <source>
        <dbReference type="PROSITE" id="PS50206"/>
    </source>
</evidence>
<reference evidence="3 4" key="1">
    <citation type="submission" date="2019-06" db="EMBL/GenBank/DDBJ databases">
        <title>Sequencing the genomes of 1000 actinobacteria strains.</title>
        <authorList>
            <person name="Klenk H.-P."/>
        </authorList>
    </citation>
    <scope>NUCLEOTIDE SEQUENCE [LARGE SCALE GENOMIC DNA]</scope>
    <source>
        <strain evidence="3 4">DSM 10596</strain>
    </source>
</reference>
<evidence type="ECO:0000256" key="1">
    <source>
        <dbReference type="HAMAP-Rule" id="MF_00469"/>
    </source>
</evidence>
<protein>
    <recommendedName>
        <fullName evidence="1">tRNA uridine(34) hydroxylase</fullName>
        <ecNumber evidence="1">1.14.-.-</ecNumber>
    </recommendedName>
    <alternativeName>
        <fullName evidence="1">tRNA hydroxylation protein O</fullName>
    </alternativeName>
</protein>
<gene>
    <name evidence="1" type="primary">trhO</name>
    <name evidence="3" type="ORF">FB389_1802</name>
</gene>
<dbReference type="EC" id="1.14.-.-" evidence="1"/>
<comment type="function">
    <text evidence="1">Catalyzes oxygen-dependent 5-hydroxyuridine (ho5U) modification at position 34 in tRNAs.</text>
</comment>
<dbReference type="GO" id="GO:0006400">
    <property type="term" value="P:tRNA modification"/>
    <property type="evidence" value="ECO:0007669"/>
    <property type="project" value="UniProtKB-UniRule"/>
</dbReference>
<dbReference type="AlphaFoldDB" id="A0A542SS46"/>
<dbReference type="InterPro" id="IPR022111">
    <property type="entry name" value="Rhodanese_C"/>
</dbReference>
<organism evidence="3 4">
    <name type="scientific">Rarobacter incanus</name>
    <dbReference type="NCBI Taxonomy" id="153494"/>
    <lineage>
        <taxon>Bacteria</taxon>
        <taxon>Bacillati</taxon>
        <taxon>Actinomycetota</taxon>
        <taxon>Actinomycetes</taxon>
        <taxon>Micrococcales</taxon>
        <taxon>Rarobacteraceae</taxon>
        <taxon>Rarobacter</taxon>
    </lineage>
</organism>
<dbReference type="EMBL" id="VFNV01000001">
    <property type="protein sequence ID" value="TQK77087.1"/>
    <property type="molecule type" value="Genomic_DNA"/>
</dbReference>
<evidence type="ECO:0000313" key="4">
    <source>
        <dbReference type="Proteomes" id="UP000316181"/>
    </source>
</evidence>
<proteinExistence type="inferred from homology"/>